<comment type="caution">
    <text evidence="1">The sequence shown here is derived from an EMBL/GenBank/DDBJ whole genome shotgun (WGS) entry which is preliminary data.</text>
</comment>
<dbReference type="AlphaFoldDB" id="A0AAD4AHI8"/>
<reference evidence="1" key="1">
    <citation type="journal article" date="2012" name="J. Bacteriol.">
        <title>Genome sequences of type strains of seven species of the marine bacterium Pseudoalteromonas.</title>
        <authorList>
            <person name="Xie B.B."/>
            <person name="Shu Y.L."/>
            <person name="Qin Q.L."/>
            <person name="Rong J.C."/>
            <person name="Zhang X.Y."/>
            <person name="Chen X.L."/>
            <person name="Shi M."/>
            <person name="He H.L."/>
            <person name="Zhou B.C."/>
            <person name="Zhang Y.Z."/>
        </authorList>
    </citation>
    <scope>NUCLEOTIDE SEQUENCE</scope>
    <source>
        <strain evidence="1">DSM 8771</strain>
    </source>
</reference>
<reference evidence="1" key="2">
    <citation type="submission" date="2015-03" db="EMBL/GenBank/DDBJ databases">
        <title>Genome sequence of Pseudoalteromonas citrea.</title>
        <authorList>
            <person name="Xie B.-B."/>
            <person name="Rong J.-C."/>
            <person name="Qin Q.-L."/>
            <person name="Zhang Y.-Z."/>
        </authorList>
    </citation>
    <scope>NUCLEOTIDE SEQUENCE</scope>
    <source>
        <strain evidence="1">DSM 8771</strain>
    </source>
</reference>
<dbReference type="EMBL" id="AHBZ03000021">
    <property type="protein sequence ID" value="KAF7769724.1"/>
    <property type="molecule type" value="Genomic_DNA"/>
</dbReference>
<protein>
    <submittedName>
        <fullName evidence="1">Uncharacterized protein</fullName>
    </submittedName>
</protein>
<sequence>MICPDISNLEFSERGKLAVKEIRRIKGVNEWLSSAIVVGTFANIFVGNGMIKSHYNLTQTDFNSFNKALRDSPSIARKTIKTISGLQAIRAKKSKERQFWKAVYNGCVAEK</sequence>
<organism evidence="1 2">
    <name type="scientific">Pseudoalteromonas citrea</name>
    <dbReference type="NCBI Taxonomy" id="43655"/>
    <lineage>
        <taxon>Bacteria</taxon>
        <taxon>Pseudomonadati</taxon>
        <taxon>Pseudomonadota</taxon>
        <taxon>Gammaproteobacteria</taxon>
        <taxon>Alteromonadales</taxon>
        <taxon>Pseudoalteromonadaceae</taxon>
        <taxon>Pseudoalteromonas</taxon>
    </lineage>
</organism>
<dbReference type="Proteomes" id="UP000016487">
    <property type="component" value="Unassembled WGS sequence"/>
</dbReference>
<evidence type="ECO:0000313" key="2">
    <source>
        <dbReference type="Proteomes" id="UP000016487"/>
    </source>
</evidence>
<proteinExistence type="predicted"/>
<gene>
    <name evidence="1" type="ORF">PCIT_a2615</name>
</gene>
<accession>A0AAD4AHI8</accession>
<evidence type="ECO:0000313" key="1">
    <source>
        <dbReference type="EMBL" id="KAF7769724.1"/>
    </source>
</evidence>
<name>A0AAD4AHI8_9GAMM</name>